<accession>A0A127M9X8</accession>
<name>A0A127M9X8_9GAMM</name>
<gene>
    <name evidence="1" type="ORF">AZF00_17750</name>
</gene>
<evidence type="ECO:0000313" key="1">
    <source>
        <dbReference type="EMBL" id="AMO70030.1"/>
    </source>
</evidence>
<dbReference type="EMBL" id="CP014544">
    <property type="protein sequence ID" value="AMO70030.1"/>
    <property type="molecule type" value="Genomic_DNA"/>
</dbReference>
<protein>
    <submittedName>
        <fullName evidence="1">Uncharacterized protein</fullName>
    </submittedName>
</protein>
<organism evidence="1 2">
    <name type="scientific">Zhongshania aliphaticivorans</name>
    <dbReference type="NCBI Taxonomy" id="1470434"/>
    <lineage>
        <taxon>Bacteria</taxon>
        <taxon>Pseudomonadati</taxon>
        <taxon>Pseudomonadota</taxon>
        <taxon>Gammaproteobacteria</taxon>
        <taxon>Cellvibrionales</taxon>
        <taxon>Spongiibacteraceae</taxon>
        <taxon>Zhongshania</taxon>
    </lineage>
</organism>
<sequence>MLQLSDFNELLCQPDSAFPCDRQILMRCLLRFSGCEMGINSVAFIKTQEPICAVPSCCDHVGQVTVIS</sequence>
<dbReference type="Proteomes" id="UP000074119">
    <property type="component" value="Chromosome"/>
</dbReference>
<proteinExistence type="predicted"/>
<dbReference type="AlphaFoldDB" id="A0A127M9X8"/>
<dbReference type="KEGG" id="zal:AZF00_17750"/>
<reference evidence="1 2" key="1">
    <citation type="submission" date="2015-12" db="EMBL/GenBank/DDBJ databases">
        <authorList>
            <person name="Shamseldin A."/>
            <person name="Moawad H."/>
            <person name="Abd El-Rahim W.M."/>
            <person name="Sadowsky M.J."/>
        </authorList>
    </citation>
    <scope>NUCLEOTIDE SEQUENCE [LARGE SCALE GENOMIC DNA]</scope>
    <source>
        <strain evidence="1 2">SM2</strain>
    </source>
</reference>
<evidence type="ECO:0000313" key="2">
    <source>
        <dbReference type="Proteomes" id="UP000074119"/>
    </source>
</evidence>